<feature type="compositionally biased region" description="Polar residues" evidence="1">
    <location>
        <begin position="12"/>
        <end position="35"/>
    </location>
</feature>
<proteinExistence type="predicted"/>
<dbReference type="Proteomes" id="UP000593572">
    <property type="component" value="Unassembled WGS sequence"/>
</dbReference>
<keyword evidence="3" id="KW-1185">Reference proteome</keyword>
<feature type="compositionally biased region" description="Basic and acidic residues" evidence="1">
    <location>
        <begin position="1"/>
        <end position="11"/>
    </location>
</feature>
<comment type="caution">
    <text evidence="2">The sequence shown here is derived from an EMBL/GenBank/DDBJ whole genome shotgun (WGS) entry which is preliminary data.</text>
</comment>
<evidence type="ECO:0000256" key="1">
    <source>
        <dbReference type="SAM" id="MobiDB-lite"/>
    </source>
</evidence>
<reference evidence="2 3" key="1">
    <citation type="journal article" date="2019" name="Genome Biol. Evol.">
        <title>Insights into the evolution of the New World diploid cottons (Gossypium, subgenus Houzingenia) based on genome sequencing.</title>
        <authorList>
            <person name="Grover C.E."/>
            <person name="Arick M.A. 2nd"/>
            <person name="Thrash A."/>
            <person name="Conover J.L."/>
            <person name="Sanders W.S."/>
            <person name="Peterson D.G."/>
            <person name="Frelichowski J.E."/>
            <person name="Scheffler J.A."/>
            <person name="Scheffler B.E."/>
            <person name="Wendel J.F."/>
        </authorList>
    </citation>
    <scope>NUCLEOTIDE SEQUENCE [LARGE SCALE GENOMIC DNA]</scope>
    <source>
        <strain evidence="2">157</strain>
        <tissue evidence="2">Leaf</tissue>
    </source>
</reference>
<dbReference type="AlphaFoldDB" id="A0A7J8L9S5"/>
<protein>
    <submittedName>
        <fullName evidence="2">Uncharacterized protein</fullName>
    </submittedName>
</protein>
<feature type="region of interest" description="Disordered" evidence="1">
    <location>
        <begin position="1"/>
        <end position="35"/>
    </location>
</feature>
<sequence>MFRGYKVRDLTKSSISQTHGGLQNNNKKMSNDFNR</sequence>
<gene>
    <name evidence="2" type="ORF">Golob_020245</name>
</gene>
<evidence type="ECO:0000313" key="3">
    <source>
        <dbReference type="Proteomes" id="UP000593572"/>
    </source>
</evidence>
<accession>A0A7J8L9S5</accession>
<dbReference type="EMBL" id="JABEZX010000001">
    <property type="protein sequence ID" value="MBA0549194.1"/>
    <property type="molecule type" value="Genomic_DNA"/>
</dbReference>
<evidence type="ECO:0000313" key="2">
    <source>
        <dbReference type="EMBL" id="MBA0549194.1"/>
    </source>
</evidence>
<organism evidence="2 3">
    <name type="scientific">Gossypium lobatum</name>
    <dbReference type="NCBI Taxonomy" id="34289"/>
    <lineage>
        <taxon>Eukaryota</taxon>
        <taxon>Viridiplantae</taxon>
        <taxon>Streptophyta</taxon>
        <taxon>Embryophyta</taxon>
        <taxon>Tracheophyta</taxon>
        <taxon>Spermatophyta</taxon>
        <taxon>Magnoliopsida</taxon>
        <taxon>eudicotyledons</taxon>
        <taxon>Gunneridae</taxon>
        <taxon>Pentapetalae</taxon>
        <taxon>rosids</taxon>
        <taxon>malvids</taxon>
        <taxon>Malvales</taxon>
        <taxon>Malvaceae</taxon>
        <taxon>Malvoideae</taxon>
        <taxon>Gossypium</taxon>
    </lineage>
</organism>
<name>A0A7J8L9S5_9ROSI</name>